<organism evidence="8 9">
    <name type="scientific">Cavenderia fasciculata</name>
    <name type="common">Slime mold</name>
    <name type="synonym">Dictyostelium fasciculatum</name>
    <dbReference type="NCBI Taxonomy" id="261658"/>
    <lineage>
        <taxon>Eukaryota</taxon>
        <taxon>Amoebozoa</taxon>
        <taxon>Evosea</taxon>
        <taxon>Eumycetozoa</taxon>
        <taxon>Dictyostelia</taxon>
        <taxon>Acytosteliales</taxon>
        <taxon>Cavenderiaceae</taxon>
        <taxon>Cavenderia</taxon>
    </lineage>
</organism>
<comment type="cofactor">
    <cofactor evidence="1">
        <name>FAD</name>
        <dbReference type="ChEBI" id="CHEBI:57692"/>
    </cofactor>
</comment>
<evidence type="ECO:0000259" key="6">
    <source>
        <dbReference type="Pfam" id="PF01266"/>
    </source>
</evidence>
<dbReference type="Gene3D" id="1.20.1440.240">
    <property type="match status" value="1"/>
</dbReference>
<feature type="domain" description="FAD dependent oxidoreductase" evidence="6">
    <location>
        <begin position="14"/>
        <end position="386"/>
    </location>
</feature>
<evidence type="ECO:0000256" key="3">
    <source>
        <dbReference type="ARBA" id="ARBA00022630"/>
    </source>
</evidence>
<keyword evidence="9" id="KW-1185">Reference proteome</keyword>
<dbReference type="InterPro" id="IPR002937">
    <property type="entry name" value="Amino_oxidase"/>
</dbReference>
<dbReference type="OrthoDB" id="5046242at2759"/>
<proteinExistence type="inferred from homology"/>
<dbReference type="InterPro" id="IPR006076">
    <property type="entry name" value="FAD-dep_OxRdtase"/>
</dbReference>
<dbReference type="Pfam" id="PF01593">
    <property type="entry name" value="Amino_oxidase"/>
    <property type="match status" value="1"/>
</dbReference>
<evidence type="ECO:0000256" key="2">
    <source>
        <dbReference type="ARBA" id="ARBA00010989"/>
    </source>
</evidence>
<dbReference type="GO" id="GO:0050660">
    <property type="term" value="F:flavin adenine dinucleotide binding"/>
    <property type="evidence" value="ECO:0007669"/>
    <property type="project" value="InterPro"/>
</dbReference>
<name>F4Q7Z5_CACFS</name>
<dbReference type="InterPro" id="IPR045170">
    <property type="entry name" value="MTOX"/>
</dbReference>
<dbReference type="GeneID" id="14867791"/>
<dbReference type="Proteomes" id="UP000007797">
    <property type="component" value="Unassembled WGS sequence"/>
</dbReference>
<reference evidence="9" key="1">
    <citation type="journal article" date="2011" name="Genome Res.">
        <title>Phylogeny-wide analysis of social amoeba genomes highlights ancient origins for complex intercellular communication.</title>
        <authorList>
            <person name="Heidel A.J."/>
            <person name="Lawal H.M."/>
            <person name="Felder M."/>
            <person name="Schilde C."/>
            <person name="Helps N.R."/>
            <person name="Tunggal B."/>
            <person name="Rivero F."/>
            <person name="John U."/>
            <person name="Schleicher M."/>
            <person name="Eichinger L."/>
            <person name="Platzer M."/>
            <person name="Noegel A.A."/>
            <person name="Schaap P."/>
            <person name="Gloeckner G."/>
        </authorList>
    </citation>
    <scope>NUCLEOTIDE SEQUENCE [LARGE SCALE GENOMIC DNA]</scope>
    <source>
        <strain evidence="9">SH3</strain>
    </source>
</reference>
<dbReference type="PANTHER" id="PTHR10961">
    <property type="entry name" value="PEROXISOMAL SARCOSINE OXIDASE"/>
    <property type="match status" value="1"/>
</dbReference>
<dbReference type="AlphaFoldDB" id="F4Q7Z5"/>
<evidence type="ECO:0000256" key="4">
    <source>
        <dbReference type="ARBA" id="ARBA00022827"/>
    </source>
</evidence>
<dbReference type="Gene3D" id="3.90.660.10">
    <property type="match status" value="1"/>
</dbReference>
<dbReference type="OMA" id="LRTMYTE"/>
<evidence type="ECO:0000313" key="9">
    <source>
        <dbReference type="Proteomes" id="UP000007797"/>
    </source>
</evidence>
<dbReference type="SUPFAM" id="SSF51905">
    <property type="entry name" value="FAD/NAD(P)-binding domain"/>
    <property type="match status" value="2"/>
</dbReference>
<feature type="domain" description="Amine oxidase" evidence="7">
    <location>
        <begin position="527"/>
        <end position="1022"/>
    </location>
</feature>
<keyword evidence="5" id="KW-0560">Oxidoreductase</keyword>
<dbReference type="Gene3D" id="3.30.9.10">
    <property type="entry name" value="D-Amino Acid Oxidase, subunit A, domain 2"/>
    <property type="match status" value="1"/>
</dbReference>
<dbReference type="Gene3D" id="3.50.50.60">
    <property type="entry name" value="FAD/NAD(P)-binding domain"/>
    <property type="match status" value="2"/>
</dbReference>
<evidence type="ECO:0000256" key="1">
    <source>
        <dbReference type="ARBA" id="ARBA00001974"/>
    </source>
</evidence>
<dbReference type="KEGG" id="dfa:DFA_09564"/>
<evidence type="ECO:0000256" key="5">
    <source>
        <dbReference type="ARBA" id="ARBA00023002"/>
    </source>
</evidence>
<keyword evidence="4" id="KW-0274">FAD</keyword>
<keyword evidence="3" id="KW-0285">Flavoprotein</keyword>
<evidence type="ECO:0008006" key="10">
    <source>
        <dbReference type="Google" id="ProtNLM"/>
    </source>
</evidence>
<comment type="similarity">
    <text evidence="2">Belongs to the MSOX/MTOX family.</text>
</comment>
<gene>
    <name evidence="8" type="ORF">DFA_09564</name>
</gene>
<dbReference type="Pfam" id="PF01266">
    <property type="entry name" value="DAO"/>
    <property type="match status" value="1"/>
</dbReference>
<evidence type="ECO:0000313" key="8">
    <source>
        <dbReference type="EMBL" id="EGG15895.1"/>
    </source>
</evidence>
<dbReference type="STRING" id="1054147.F4Q7Z5"/>
<accession>F4Q7Z5</accession>
<sequence length="1108" mass="122723">MSALPTIKQGDKFDVAVIGGGPIGLSTAYNLAKDGKKVVLLERSNFFHPSGSSGDLVRMLRSMYTEDFMADLAKETLGLWTELENDSAESLVWMGGLLNFGNPEYGAGGPEGTLNGPIENLIRLGMPYRQLDSKQIMDEFPFRNLPSTYEGLWSPDNGCINLPLLLRTLYRMCQSYGVQLVQQAPVTKMTPVGTDKVVIEVRLSGATNPVTIEAIKAAITCGAYTNHVLRPSFGFELDLDIWEMMYSYFSSNAGPQGTLFKSMWFQFEENNQDGTSNLFYGFPALPWGPANACRVALDDAKRKITDPDQATWKVEDADISLTRKFVEKHLPGLDPTPIFCGSALQTNVYDNMFVLDHIPQHPNIVVFTAGWAMKFVPLIGRILKELLVDGTTKYDISHFKITRGNNRMIKYLNPTTPTPTSSTTPLSSVTSPQTFSNAVPHPVLTQLFRAPSRTTTPGNFAPSVFSMRGYYANRCLSKAQAIKDAAHQLKASIHPAPQASPSDPLMAKQKCQKKFQDLNIGIIGAGMSGLYSGMILDELGIKYHILESNNTRIGGRIYTYKYSDKPFDYVDFGAMRYPEIPIMDRVIGQQHWSLFNKLKQKGHEIKTEPYHLSADNNIVYYNGKRIFSQDTLEKDPLFFADKNNGGLGTAVPDVFAEQPYSDWLYMVYDRFAKDLEDDFDTGFEKLMAADSHSTRSYLGNFDAPENLRVKGQATKGYPEPVISWCETMDSASGLYDQAFSESIMDYFDFSGQTWKCIDGGSVEMVKAMEKVIKGTISKGKRVTKISPTADKTQLTINVAGDPTPLTYDHVISTVPLSCLRKMNLKDLKMSHKKRVAIRTLHYDQSCKIAVRFAKRWWQDPTIMKGKHFKGGKSSTDLPLRTVVYPSYGVEDPNAPGVLIASYTWAQDAARIGALLPSNKAQLIDIVFANLAEIHDVSEQFLVDQLGGMSKDKAVQAWDWYDDGDSMGAFALYGPGQFSSLFPSLVKPEANGLFHVSGEGSSVHHGWVVGSLSSAYRAVDQILEHNGLVDKRIELREKWGTIEEADHPTGTVPKPDHAPGLRSFNISQLPDQLSMGAAGLMGHVPSKTHPFGFVPQGIRKGSAVGGFTY</sequence>
<dbReference type="EMBL" id="GL883025">
    <property type="protein sequence ID" value="EGG15895.1"/>
    <property type="molecule type" value="Genomic_DNA"/>
</dbReference>
<dbReference type="SUPFAM" id="SSF54373">
    <property type="entry name" value="FAD-linked reductases, C-terminal domain"/>
    <property type="match status" value="1"/>
</dbReference>
<dbReference type="RefSeq" id="XP_004352220.1">
    <property type="nucleotide sequence ID" value="XM_004352168.1"/>
</dbReference>
<dbReference type="PANTHER" id="PTHR10961:SF7">
    <property type="entry name" value="FAD DEPENDENT OXIDOREDUCTASE DOMAIN-CONTAINING PROTEIN"/>
    <property type="match status" value="1"/>
</dbReference>
<protein>
    <recommendedName>
        <fullName evidence="10">Amine oxidase domain-containing protein</fullName>
    </recommendedName>
</protein>
<dbReference type="InterPro" id="IPR036188">
    <property type="entry name" value="FAD/NAD-bd_sf"/>
</dbReference>
<dbReference type="GO" id="GO:0008115">
    <property type="term" value="F:sarcosine oxidase activity"/>
    <property type="evidence" value="ECO:0007669"/>
    <property type="project" value="TreeGrafter"/>
</dbReference>
<evidence type="ECO:0000259" key="7">
    <source>
        <dbReference type="Pfam" id="PF01593"/>
    </source>
</evidence>